<comment type="caution">
    <text evidence="7">The sequence shown here is derived from an EMBL/GenBank/DDBJ whole genome shotgun (WGS) entry which is preliminary data.</text>
</comment>
<accession>A0ABN1FZT5</accession>
<feature type="transmembrane region" description="Helical" evidence="6">
    <location>
        <begin position="44"/>
        <end position="65"/>
    </location>
</feature>
<keyword evidence="4 6" id="KW-1133">Transmembrane helix</keyword>
<keyword evidence="2" id="KW-1003">Cell membrane</keyword>
<sequence length="198" mass="21475">MSAEIFLTLAVFAFVTSITPGPNNLMLLASGVNFGFRRTLPHMIGIGVGFFVLLIGIGLGLGALLEMVPVLYLALKFAGGAYMLYLAWKIATSTSVGESKKADGKPMSFLQAAAFQWVNPKAWVMGVTGIATYVSHDNYWLSLFLVSGVFALVNFPSVSVWAGFGTLMRNWLSDPTKLKLFNIVMALLLVASLWPMLK</sequence>
<evidence type="ECO:0000256" key="6">
    <source>
        <dbReference type="SAM" id="Phobius"/>
    </source>
</evidence>
<evidence type="ECO:0000256" key="5">
    <source>
        <dbReference type="ARBA" id="ARBA00023136"/>
    </source>
</evidence>
<proteinExistence type="predicted"/>
<dbReference type="PANTHER" id="PTHR30086:SF20">
    <property type="entry name" value="ARGININE EXPORTER PROTEIN ARGO-RELATED"/>
    <property type="match status" value="1"/>
</dbReference>
<keyword evidence="8" id="KW-1185">Reference proteome</keyword>
<dbReference type="InterPro" id="IPR001123">
    <property type="entry name" value="LeuE-type"/>
</dbReference>
<comment type="subcellular location">
    <subcellularLocation>
        <location evidence="1">Cell membrane</location>
        <topology evidence="1">Multi-pass membrane protein</topology>
    </subcellularLocation>
</comment>
<dbReference type="EMBL" id="BAAADE010000002">
    <property type="protein sequence ID" value="GAA0601026.1"/>
    <property type="molecule type" value="Genomic_DNA"/>
</dbReference>
<protein>
    <submittedName>
        <fullName evidence="7">LysE family translocator</fullName>
    </submittedName>
</protein>
<evidence type="ECO:0000256" key="3">
    <source>
        <dbReference type="ARBA" id="ARBA00022692"/>
    </source>
</evidence>
<feature type="transmembrane region" description="Helical" evidence="6">
    <location>
        <begin position="180"/>
        <end position="197"/>
    </location>
</feature>
<name>A0ABN1FZT5_9HYPH</name>
<dbReference type="PANTHER" id="PTHR30086">
    <property type="entry name" value="ARGININE EXPORTER PROTEIN ARGO"/>
    <property type="match status" value="1"/>
</dbReference>
<organism evidence="7 8">
    <name type="scientific">Paenochrobactrum glaciei</name>
    <dbReference type="NCBI Taxonomy" id="486407"/>
    <lineage>
        <taxon>Bacteria</taxon>
        <taxon>Pseudomonadati</taxon>
        <taxon>Pseudomonadota</taxon>
        <taxon>Alphaproteobacteria</taxon>
        <taxon>Hyphomicrobiales</taxon>
        <taxon>Brucellaceae</taxon>
        <taxon>Paenochrobactrum</taxon>
    </lineage>
</organism>
<reference evidence="7 8" key="1">
    <citation type="journal article" date="2019" name="Int. J. Syst. Evol. Microbiol.">
        <title>The Global Catalogue of Microorganisms (GCM) 10K type strain sequencing project: providing services to taxonomists for standard genome sequencing and annotation.</title>
        <authorList>
            <consortium name="The Broad Institute Genomics Platform"/>
            <consortium name="The Broad Institute Genome Sequencing Center for Infectious Disease"/>
            <person name="Wu L."/>
            <person name="Ma J."/>
        </authorList>
    </citation>
    <scope>NUCLEOTIDE SEQUENCE [LARGE SCALE GENOMIC DNA]</scope>
    <source>
        <strain evidence="7 8">JCM 15115</strain>
    </source>
</reference>
<evidence type="ECO:0000313" key="7">
    <source>
        <dbReference type="EMBL" id="GAA0601026.1"/>
    </source>
</evidence>
<keyword evidence="3 6" id="KW-0812">Transmembrane</keyword>
<dbReference type="RefSeq" id="WP_343804003.1">
    <property type="nucleotide sequence ID" value="NZ_BAAADE010000002.1"/>
</dbReference>
<evidence type="ECO:0000313" key="8">
    <source>
        <dbReference type="Proteomes" id="UP001424441"/>
    </source>
</evidence>
<feature type="transmembrane region" description="Helical" evidence="6">
    <location>
        <begin position="139"/>
        <end position="168"/>
    </location>
</feature>
<evidence type="ECO:0000256" key="1">
    <source>
        <dbReference type="ARBA" id="ARBA00004651"/>
    </source>
</evidence>
<evidence type="ECO:0000256" key="2">
    <source>
        <dbReference type="ARBA" id="ARBA00022475"/>
    </source>
</evidence>
<feature type="transmembrane region" description="Helical" evidence="6">
    <location>
        <begin position="70"/>
        <end position="88"/>
    </location>
</feature>
<gene>
    <name evidence="7" type="ORF">GCM10008943_15250</name>
</gene>
<dbReference type="Pfam" id="PF01810">
    <property type="entry name" value="LysE"/>
    <property type="match status" value="1"/>
</dbReference>
<dbReference type="Proteomes" id="UP001424441">
    <property type="component" value="Unassembled WGS sequence"/>
</dbReference>
<keyword evidence="5 6" id="KW-0472">Membrane</keyword>
<evidence type="ECO:0000256" key="4">
    <source>
        <dbReference type="ARBA" id="ARBA00022989"/>
    </source>
</evidence>